<comment type="cofactor">
    <cofactor evidence="1">
        <name>Zn(2+)</name>
        <dbReference type="ChEBI" id="CHEBI:29105"/>
    </cofactor>
</comment>
<evidence type="ECO:0000256" key="3">
    <source>
        <dbReference type="ARBA" id="ARBA00022723"/>
    </source>
</evidence>
<comment type="similarity">
    <text evidence="2">Belongs to the zinc-containing alcohol dehydrogenase family.</text>
</comment>
<accession>A0A9P4RAV4</accession>
<dbReference type="Proteomes" id="UP000799444">
    <property type="component" value="Unassembled WGS sequence"/>
</dbReference>
<keyword evidence="4" id="KW-0862">Zinc</keyword>
<evidence type="ECO:0000259" key="6">
    <source>
        <dbReference type="Pfam" id="PF00107"/>
    </source>
</evidence>
<dbReference type="Pfam" id="PF00107">
    <property type="entry name" value="ADH_zinc_N"/>
    <property type="match status" value="1"/>
</dbReference>
<dbReference type="SUPFAM" id="SSF50129">
    <property type="entry name" value="GroES-like"/>
    <property type="match status" value="1"/>
</dbReference>
<dbReference type="EMBL" id="ML996101">
    <property type="protein sequence ID" value="KAF2740093.1"/>
    <property type="molecule type" value="Genomic_DNA"/>
</dbReference>
<feature type="domain" description="Alcohol dehydrogenase-like C-terminal" evidence="6">
    <location>
        <begin position="194"/>
        <end position="329"/>
    </location>
</feature>
<dbReference type="PANTHER" id="PTHR43350:SF17">
    <property type="entry name" value="NAD-DEPENDENT ALCOHOL DEHYDROGENASE"/>
    <property type="match status" value="1"/>
</dbReference>
<dbReference type="OrthoDB" id="5407715at2759"/>
<keyword evidence="9" id="KW-1185">Reference proteome</keyword>
<proteinExistence type="inferred from homology"/>
<comment type="caution">
    <text evidence="8">The sequence shown here is derived from an EMBL/GenBank/DDBJ whole genome shotgun (WGS) entry which is preliminary data.</text>
</comment>
<evidence type="ECO:0000256" key="5">
    <source>
        <dbReference type="ARBA" id="ARBA00023002"/>
    </source>
</evidence>
<reference evidence="8" key="1">
    <citation type="journal article" date="2020" name="Stud. Mycol.">
        <title>101 Dothideomycetes genomes: a test case for predicting lifestyles and emergence of pathogens.</title>
        <authorList>
            <person name="Haridas S."/>
            <person name="Albert R."/>
            <person name="Binder M."/>
            <person name="Bloem J."/>
            <person name="Labutti K."/>
            <person name="Salamov A."/>
            <person name="Andreopoulos B."/>
            <person name="Baker S."/>
            <person name="Barry K."/>
            <person name="Bills G."/>
            <person name="Bluhm B."/>
            <person name="Cannon C."/>
            <person name="Castanera R."/>
            <person name="Culley D."/>
            <person name="Daum C."/>
            <person name="Ezra D."/>
            <person name="Gonzalez J."/>
            <person name="Henrissat B."/>
            <person name="Kuo A."/>
            <person name="Liang C."/>
            <person name="Lipzen A."/>
            <person name="Lutzoni F."/>
            <person name="Magnuson J."/>
            <person name="Mondo S."/>
            <person name="Nolan M."/>
            <person name="Ohm R."/>
            <person name="Pangilinan J."/>
            <person name="Park H.-J."/>
            <person name="Ramirez L."/>
            <person name="Alfaro M."/>
            <person name="Sun H."/>
            <person name="Tritt A."/>
            <person name="Yoshinaga Y."/>
            <person name="Zwiers L.-H."/>
            <person name="Turgeon B."/>
            <person name="Goodwin S."/>
            <person name="Spatafora J."/>
            <person name="Crous P."/>
            <person name="Grigoriev I."/>
        </authorList>
    </citation>
    <scope>NUCLEOTIDE SEQUENCE</scope>
    <source>
        <strain evidence="8">CBS 125425</strain>
    </source>
</reference>
<evidence type="ECO:0000313" key="9">
    <source>
        <dbReference type="Proteomes" id="UP000799444"/>
    </source>
</evidence>
<evidence type="ECO:0000256" key="1">
    <source>
        <dbReference type="ARBA" id="ARBA00001947"/>
    </source>
</evidence>
<evidence type="ECO:0000256" key="4">
    <source>
        <dbReference type="ARBA" id="ARBA00022833"/>
    </source>
</evidence>
<protein>
    <submittedName>
        <fullName evidence="8">GroES-like protein</fullName>
    </submittedName>
</protein>
<keyword evidence="5" id="KW-0560">Oxidoreductase</keyword>
<evidence type="ECO:0000259" key="7">
    <source>
        <dbReference type="Pfam" id="PF08240"/>
    </source>
</evidence>
<gene>
    <name evidence="8" type="ORF">EJ04DRAFT_482788</name>
</gene>
<sequence length="378" mass="40201">MATHKALVLEAFGSPLTLKDVSTPEITPGSALVAPLYSILPSHTNLLLTGAFTHIYPTFPPYTPGYSCVARVLATPPDATKLAVGDLVWVDPMVRGRDDPGAQILRSFYGGGDAASQVLGRGLWRDGTFTEKMLVPLEGAFVLPKTWFEERGMRMVDFALGVYVLLAVGGLESAKVGPGKTIIVAPATGKFSGAAVLVGLAMGARVVAASRSVEKLAKLEAFRGARERLVTVRLTGDEEKDTEALRAASGGNGADVFVDVSPSVIEGAMPVHMKAGIAALRFGGECVLLGGARAKVQMDYMDMMLRNISVRGKFMYEREHVDLFLKLIENGNLGMGVQGGRVDGLKCFSIQDWEKALSEAEGVGGMLGEDVVLMPNQE</sequence>
<dbReference type="GO" id="GO:0046872">
    <property type="term" value="F:metal ion binding"/>
    <property type="evidence" value="ECO:0007669"/>
    <property type="project" value="UniProtKB-KW"/>
</dbReference>
<organism evidence="8 9">
    <name type="scientific">Polyplosphaeria fusca</name>
    <dbReference type="NCBI Taxonomy" id="682080"/>
    <lineage>
        <taxon>Eukaryota</taxon>
        <taxon>Fungi</taxon>
        <taxon>Dikarya</taxon>
        <taxon>Ascomycota</taxon>
        <taxon>Pezizomycotina</taxon>
        <taxon>Dothideomycetes</taxon>
        <taxon>Pleosporomycetidae</taxon>
        <taxon>Pleosporales</taxon>
        <taxon>Tetraplosphaeriaceae</taxon>
        <taxon>Polyplosphaeria</taxon>
    </lineage>
</organism>
<dbReference type="CDD" id="cd05188">
    <property type="entry name" value="MDR"/>
    <property type="match status" value="1"/>
</dbReference>
<dbReference type="Gene3D" id="3.40.50.720">
    <property type="entry name" value="NAD(P)-binding Rossmann-like Domain"/>
    <property type="match status" value="1"/>
</dbReference>
<name>A0A9P4RAV4_9PLEO</name>
<evidence type="ECO:0000256" key="2">
    <source>
        <dbReference type="ARBA" id="ARBA00008072"/>
    </source>
</evidence>
<dbReference type="InterPro" id="IPR013149">
    <property type="entry name" value="ADH-like_C"/>
</dbReference>
<evidence type="ECO:0000313" key="8">
    <source>
        <dbReference type="EMBL" id="KAF2740093.1"/>
    </source>
</evidence>
<dbReference type="Gene3D" id="3.90.180.10">
    <property type="entry name" value="Medium-chain alcohol dehydrogenases, catalytic domain"/>
    <property type="match status" value="1"/>
</dbReference>
<dbReference type="GO" id="GO:0016491">
    <property type="term" value="F:oxidoreductase activity"/>
    <property type="evidence" value="ECO:0007669"/>
    <property type="project" value="UniProtKB-KW"/>
</dbReference>
<dbReference type="PANTHER" id="PTHR43350">
    <property type="entry name" value="NAD-DEPENDENT ALCOHOL DEHYDROGENASE"/>
    <property type="match status" value="1"/>
</dbReference>
<dbReference type="AlphaFoldDB" id="A0A9P4RAV4"/>
<dbReference type="InterPro" id="IPR036291">
    <property type="entry name" value="NAD(P)-bd_dom_sf"/>
</dbReference>
<dbReference type="InterPro" id="IPR011032">
    <property type="entry name" value="GroES-like_sf"/>
</dbReference>
<keyword evidence="3" id="KW-0479">Metal-binding</keyword>
<dbReference type="InterPro" id="IPR013154">
    <property type="entry name" value="ADH-like_N"/>
</dbReference>
<dbReference type="Pfam" id="PF08240">
    <property type="entry name" value="ADH_N"/>
    <property type="match status" value="1"/>
</dbReference>
<feature type="domain" description="Alcohol dehydrogenase-like N-terminal" evidence="7">
    <location>
        <begin position="58"/>
        <end position="144"/>
    </location>
</feature>
<dbReference type="SUPFAM" id="SSF51735">
    <property type="entry name" value="NAD(P)-binding Rossmann-fold domains"/>
    <property type="match status" value="1"/>
</dbReference>